<dbReference type="Gene3D" id="3.40.50.261">
    <property type="entry name" value="Succinyl-CoA synthetase domains"/>
    <property type="match status" value="2"/>
</dbReference>
<dbReference type="PANTHER" id="PTHR43334">
    <property type="entry name" value="ACETATE--COA LIGASE [ADP-FORMING]"/>
    <property type="match status" value="1"/>
</dbReference>
<organism evidence="7 8">
    <name type="scientific">Actinokineospora xionganensis</name>
    <dbReference type="NCBI Taxonomy" id="2684470"/>
    <lineage>
        <taxon>Bacteria</taxon>
        <taxon>Bacillati</taxon>
        <taxon>Actinomycetota</taxon>
        <taxon>Actinomycetes</taxon>
        <taxon>Pseudonocardiales</taxon>
        <taxon>Pseudonocardiaceae</taxon>
        <taxon>Actinokineospora</taxon>
    </lineage>
</organism>
<feature type="domain" description="N-acetyltransferase" evidence="6">
    <location>
        <begin position="19"/>
        <end position="173"/>
    </location>
</feature>
<dbReference type="InterPro" id="IPR000182">
    <property type="entry name" value="GNAT_dom"/>
</dbReference>
<dbReference type="SUPFAM" id="SSF56059">
    <property type="entry name" value="Glutathione synthetase ATP-binding domain-like"/>
    <property type="match status" value="1"/>
</dbReference>
<dbReference type="InterPro" id="IPR003781">
    <property type="entry name" value="CoA-bd"/>
</dbReference>
<evidence type="ECO:0000256" key="1">
    <source>
        <dbReference type="ARBA" id="ARBA00022598"/>
    </source>
</evidence>
<proteinExistence type="predicted"/>
<dbReference type="InterPro" id="IPR051538">
    <property type="entry name" value="Acyl-CoA_Synth/Transferase"/>
</dbReference>
<dbReference type="Gene3D" id="3.40.50.720">
    <property type="entry name" value="NAD(P)-binding Rossmann-like Domain"/>
    <property type="match status" value="1"/>
</dbReference>
<name>A0ABR7KZE8_9PSEU</name>
<keyword evidence="2 4" id="KW-0547">Nucleotide-binding</keyword>
<dbReference type="RefSeq" id="WP_187217870.1">
    <property type="nucleotide sequence ID" value="NZ_JABVED010000001.1"/>
</dbReference>
<dbReference type="Gene3D" id="3.40.630.30">
    <property type="match status" value="1"/>
</dbReference>
<dbReference type="EMBL" id="JABVED010000001">
    <property type="protein sequence ID" value="MBC6445814.1"/>
    <property type="molecule type" value="Genomic_DNA"/>
</dbReference>
<evidence type="ECO:0000259" key="6">
    <source>
        <dbReference type="PROSITE" id="PS51186"/>
    </source>
</evidence>
<dbReference type="InterPro" id="IPR016181">
    <property type="entry name" value="Acyl_CoA_acyltransferase"/>
</dbReference>
<accession>A0ABR7KZE8</accession>
<keyword evidence="3 4" id="KW-0067">ATP-binding</keyword>
<dbReference type="InterPro" id="IPR032875">
    <property type="entry name" value="Succ_CoA_lig_flav_dom"/>
</dbReference>
<evidence type="ECO:0000313" key="7">
    <source>
        <dbReference type="EMBL" id="MBC6445814.1"/>
    </source>
</evidence>
<evidence type="ECO:0000256" key="2">
    <source>
        <dbReference type="ARBA" id="ARBA00022741"/>
    </source>
</evidence>
<dbReference type="InterPro" id="IPR016102">
    <property type="entry name" value="Succinyl-CoA_synth-like"/>
</dbReference>
<dbReference type="Gene3D" id="3.30.470.20">
    <property type="entry name" value="ATP-grasp fold, B domain"/>
    <property type="match status" value="1"/>
</dbReference>
<reference evidence="7 8" key="1">
    <citation type="submission" date="2020-06" db="EMBL/GenBank/DDBJ databases">
        <title>Actinokineospora xiongansis sp. nov., isolated from soil of Baiyangdian.</title>
        <authorList>
            <person name="Zhang X."/>
        </authorList>
    </citation>
    <scope>NUCLEOTIDE SEQUENCE [LARGE SCALE GENOMIC DNA]</scope>
    <source>
        <strain evidence="7 8">HBU206404</strain>
    </source>
</reference>
<dbReference type="PANTHER" id="PTHR43334:SF1">
    <property type="entry name" value="3-HYDROXYPROPIONATE--COA LIGASE [ADP-FORMING]"/>
    <property type="match status" value="1"/>
</dbReference>
<dbReference type="InterPro" id="IPR013815">
    <property type="entry name" value="ATP_grasp_subdomain_1"/>
</dbReference>
<sequence>MSTVDELDARSLLVDGSIVTLREIGRGDAEAMRGLHRLLPPEDRYRRFFTLCPVNADQYVDSITDGRPGNAGIGAFAGADLLGVASYATLSDASTAEFALVVAHERHVHGIGTLLIEELISLARGRGLTRLKAEILTENAPMLRLIDELGLPRTHRRTDDEIEVVIPLAPTREYDLAVHQREQIADRASLSAVLRPECVAVIGAGRAPDSIGHALLANIVEGGYTGSLYAVNPHAREVAGVTSYARVSDVPVVPDLAVLCVPARAIADTARECGELGVRALLVVTAGLSADDSASLRATARQFGMRLVGPNCIGVYNGDPAVRLNATFARNEVQAGSVGVVTQSGGVAIALFSALDQVGLGVSTLVSTGDKYDVSGNDLLLWWSGEPETKAAVLYLESFGNPRKFSSLCRRLSRTKPILAVRPPATPAAQRAASSHTAALATPAVTADALYRQAGVIAVDRLSELPETLAALVDQPLPAGRRVAVISNAGGAGVIAADALGRQGLVLPTLPARVAEALRAHVPAQASLANPLDTSAVVSAEVFQRCVEALLAEPSIDAVVAIAAPTALGDPIDAIAACGPAAARTGTPLLAVHLGQSAAVTRLGAVPCYGDAVAAAGALNRCVQRREWLDRPEADTREPEGFDTAAATGIVREFLAASPDGGWLDPERCLRVLDAVGVPTAPGVLTDSPDAAVAAAAAVGRPVALKAVADGLLHKSSGGGIVLGAVGEHAVRAAYETFAERFGGALRGVFVQPMIDTDGVELLVGVKGDPMFGPLVVFGLGGTSTDTIADRTARLAPVSEADLDEMLHGLRGSQAVFGHARADESEVRDVLARVGRLAQAIPEIAELDVNPLIATENGCVAVDARIRLAPVAVHDPLLRHLRM</sequence>
<dbReference type="PROSITE" id="PS51186">
    <property type="entry name" value="GNAT"/>
    <property type="match status" value="1"/>
</dbReference>
<dbReference type="Pfam" id="PF13549">
    <property type="entry name" value="ATP-grasp_5"/>
    <property type="match status" value="1"/>
</dbReference>
<dbReference type="SUPFAM" id="SSF51735">
    <property type="entry name" value="NAD(P)-binding Rossmann-fold domains"/>
    <property type="match status" value="1"/>
</dbReference>
<dbReference type="InterPro" id="IPR043938">
    <property type="entry name" value="Ligase_CoA_dom"/>
</dbReference>
<dbReference type="Pfam" id="PF13607">
    <property type="entry name" value="Succ_CoA_lig"/>
    <property type="match status" value="1"/>
</dbReference>
<keyword evidence="8" id="KW-1185">Reference proteome</keyword>
<dbReference type="SUPFAM" id="SSF52210">
    <property type="entry name" value="Succinyl-CoA synthetase domains"/>
    <property type="match status" value="2"/>
</dbReference>
<keyword evidence="1" id="KW-0436">Ligase</keyword>
<dbReference type="Pfam" id="PF19045">
    <property type="entry name" value="Ligase_CoA_2"/>
    <property type="match status" value="1"/>
</dbReference>
<dbReference type="InterPro" id="IPR036291">
    <property type="entry name" value="NAD(P)-bd_dom_sf"/>
</dbReference>
<dbReference type="Pfam" id="PF00583">
    <property type="entry name" value="Acetyltransf_1"/>
    <property type="match status" value="1"/>
</dbReference>
<feature type="domain" description="ATP-grasp" evidence="5">
    <location>
        <begin position="670"/>
        <end position="721"/>
    </location>
</feature>
<dbReference type="Proteomes" id="UP000734823">
    <property type="component" value="Unassembled WGS sequence"/>
</dbReference>
<dbReference type="Pfam" id="PF13380">
    <property type="entry name" value="CoA_binding_2"/>
    <property type="match status" value="1"/>
</dbReference>
<dbReference type="SMART" id="SM00881">
    <property type="entry name" value="CoA_binding"/>
    <property type="match status" value="1"/>
</dbReference>
<evidence type="ECO:0000256" key="4">
    <source>
        <dbReference type="PROSITE-ProRule" id="PRU00409"/>
    </source>
</evidence>
<protein>
    <submittedName>
        <fullName evidence="7">GNAT family N-acetyltransferase</fullName>
    </submittedName>
</protein>
<dbReference type="PROSITE" id="PS50975">
    <property type="entry name" value="ATP_GRASP"/>
    <property type="match status" value="1"/>
</dbReference>
<dbReference type="InterPro" id="IPR011761">
    <property type="entry name" value="ATP-grasp"/>
</dbReference>
<comment type="caution">
    <text evidence="7">The sequence shown here is derived from an EMBL/GenBank/DDBJ whole genome shotgun (WGS) entry which is preliminary data.</text>
</comment>
<dbReference type="Gene3D" id="3.30.1490.20">
    <property type="entry name" value="ATP-grasp fold, A domain"/>
    <property type="match status" value="1"/>
</dbReference>
<dbReference type="SUPFAM" id="SSF55729">
    <property type="entry name" value="Acyl-CoA N-acyltransferases (Nat)"/>
    <property type="match status" value="1"/>
</dbReference>
<evidence type="ECO:0000313" key="8">
    <source>
        <dbReference type="Proteomes" id="UP000734823"/>
    </source>
</evidence>
<evidence type="ECO:0000256" key="3">
    <source>
        <dbReference type="ARBA" id="ARBA00022840"/>
    </source>
</evidence>
<evidence type="ECO:0000259" key="5">
    <source>
        <dbReference type="PROSITE" id="PS50975"/>
    </source>
</evidence>
<gene>
    <name evidence="7" type="ORF">GPZ80_01345</name>
</gene>